<reference evidence="9 10" key="1">
    <citation type="journal article" date="2016" name="Front. Microbiol.">
        <title>Comparative Genomics Analysis of Streptomyces Species Reveals Their Adaptation to the Marine Environment and Their Diversity at the Genomic Level.</title>
        <authorList>
            <person name="Tian X."/>
            <person name="Zhang Z."/>
            <person name="Yang T."/>
            <person name="Chen M."/>
            <person name="Li J."/>
            <person name="Chen F."/>
            <person name="Yang J."/>
            <person name="Li W."/>
            <person name="Zhang B."/>
            <person name="Zhang Z."/>
            <person name="Wu J."/>
            <person name="Zhang C."/>
            <person name="Long L."/>
            <person name="Xiao J."/>
        </authorList>
    </citation>
    <scope>NUCLEOTIDE SEQUENCE [LARGE SCALE GENOMIC DNA]</scope>
    <source>
        <strain evidence="9 10">SCSIO 10429</strain>
    </source>
</reference>
<dbReference type="PANTHER" id="PTHR42718">
    <property type="entry name" value="MAJOR FACILITATOR SUPERFAMILY MULTIDRUG TRANSPORTER MFSC"/>
    <property type="match status" value="1"/>
</dbReference>
<evidence type="ECO:0000256" key="1">
    <source>
        <dbReference type="ARBA" id="ARBA00004651"/>
    </source>
</evidence>
<evidence type="ECO:0000256" key="5">
    <source>
        <dbReference type="ARBA" id="ARBA00023251"/>
    </source>
</evidence>
<feature type="transmembrane region" description="Helical" evidence="7">
    <location>
        <begin position="407"/>
        <end position="427"/>
    </location>
</feature>
<feature type="transmembrane region" description="Helical" evidence="7">
    <location>
        <begin position="114"/>
        <end position="135"/>
    </location>
</feature>
<feature type="transmembrane region" description="Helical" evidence="7">
    <location>
        <begin position="360"/>
        <end position="386"/>
    </location>
</feature>
<evidence type="ECO:0000256" key="3">
    <source>
        <dbReference type="ARBA" id="ARBA00022989"/>
    </source>
</evidence>
<dbReference type="Gene3D" id="1.20.1250.20">
    <property type="entry name" value="MFS general substrate transporter like domains"/>
    <property type="match status" value="1"/>
</dbReference>
<feature type="transmembrane region" description="Helical" evidence="7">
    <location>
        <begin position="269"/>
        <end position="292"/>
    </location>
</feature>
<feature type="transmembrane region" description="Helical" evidence="7">
    <location>
        <begin position="335"/>
        <end position="354"/>
    </location>
</feature>
<keyword evidence="2 7" id="KW-0812">Transmembrane</keyword>
<dbReference type="InterPro" id="IPR005829">
    <property type="entry name" value="Sugar_transporter_CS"/>
</dbReference>
<dbReference type="PATRIC" id="fig|518642.10.peg.6214"/>
<dbReference type="GO" id="GO:0005886">
    <property type="term" value="C:plasma membrane"/>
    <property type="evidence" value="ECO:0007669"/>
    <property type="project" value="UniProtKB-SubCell"/>
</dbReference>
<feature type="transmembrane region" description="Helical" evidence="7">
    <location>
        <begin position="202"/>
        <end position="224"/>
    </location>
</feature>
<sequence length="534" mass="53321">MAAAGESGEGHPRRWAILVAICAALLVIVVDNTVLNVALPSIATEFGASTGHQQAVLDAYVVVFAGLLIPAGAVSDRYGRRGAMLAGLLLLGAASAAAALAWSVWWLIAMRAVMGLGAALVMPATLALLVQVFPVHERPRAFAVWGAVASGAVALGPVLGGSVVGAWSWAGAFLINVPVIVVAVAAILRLVPESRVSDAGPFDVAGAALIALAMVALTGAVIVAGERGPFDPYVVLGGLLTVAALYGFERRRRRARAPIVELSLYRDRQFAGGSAAAAVISLGTGSTLFILAQYLQLVLGYSAFEAGLAAVPLALGIVLGSLAGGRAPARIGHRLAIVCGFAVTTAGFLVLAALTPGSSYGVVAVGLVFVGAGNGFAGPAVTSTVLGAVPPERTGMGSALNDTHQQFGVAFGVALMGSLLAAVYRAGLPDAVPPGARGSLSTTLVHAARTDSGQLAAAARESFAAAQTVTMLVAAGCAAAGAVIAAATLRPDAPRADRGPAPEGRTPSGAGDLEAVPVDEDRGAAVDGRPQRGG</sequence>
<dbReference type="EMBL" id="LJGW01000431">
    <property type="protein sequence ID" value="OEV08292.1"/>
    <property type="molecule type" value="Genomic_DNA"/>
</dbReference>
<accession>A0A1E7KWJ0</accession>
<evidence type="ECO:0000256" key="4">
    <source>
        <dbReference type="ARBA" id="ARBA00023136"/>
    </source>
</evidence>
<comment type="subcellular location">
    <subcellularLocation>
        <location evidence="1">Cell membrane</location>
        <topology evidence="1">Multi-pass membrane protein</topology>
    </subcellularLocation>
</comment>
<feature type="region of interest" description="Disordered" evidence="6">
    <location>
        <begin position="490"/>
        <end position="534"/>
    </location>
</feature>
<protein>
    <submittedName>
        <fullName evidence="9">MFS transporter</fullName>
    </submittedName>
</protein>
<feature type="transmembrane region" description="Helical" evidence="7">
    <location>
        <begin position="55"/>
        <end position="74"/>
    </location>
</feature>
<dbReference type="AlphaFoldDB" id="A0A1E7KWJ0"/>
<evidence type="ECO:0000256" key="2">
    <source>
        <dbReference type="ARBA" id="ARBA00022692"/>
    </source>
</evidence>
<feature type="transmembrane region" description="Helical" evidence="7">
    <location>
        <begin position="469"/>
        <end position="489"/>
    </location>
</feature>
<dbReference type="Proteomes" id="UP000176005">
    <property type="component" value="Unassembled WGS sequence"/>
</dbReference>
<evidence type="ECO:0000313" key="9">
    <source>
        <dbReference type="EMBL" id="OEV08292.1"/>
    </source>
</evidence>
<dbReference type="PRINTS" id="PR01036">
    <property type="entry name" value="TCRTETB"/>
</dbReference>
<organism evidence="9 10">
    <name type="scientific">Streptomyces nanshensis</name>
    <dbReference type="NCBI Taxonomy" id="518642"/>
    <lineage>
        <taxon>Bacteria</taxon>
        <taxon>Bacillati</taxon>
        <taxon>Actinomycetota</taxon>
        <taxon>Actinomycetes</taxon>
        <taxon>Kitasatosporales</taxon>
        <taxon>Streptomycetaceae</taxon>
        <taxon>Streptomyces</taxon>
    </lineage>
</organism>
<keyword evidence="4 7" id="KW-0472">Membrane</keyword>
<dbReference type="InterPro" id="IPR020846">
    <property type="entry name" value="MFS_dom"/>
</dbReference>
<proteinExistence type="predicted"/>
<evidence type="ECO:0000256" key="6">
    <source>
        <dbReference type="SAM" id="MobiDB-lite"/>
    </source>
</evidence>
<dbReference type="SUPFAM" id="SSF103473">
    <property type="entry name" value="MFS general substrate transporter"/>
    <property type="match status" value="1"/>
</dbReference>
<dbReference type="InterPro" id="IPR036259">
    <property type="entry name" value="MFS_trans_sf"/>
</dbReference>
<name>A0A1E7KWJ0_9ACTN</name>
<evidence type="ECO:0000259" key="8">
    <source>
        <dbReference type="PROSITE" id="PS50850"/>
    </source>
</evidence>
<feature type="domain" description="Major facilitator superfamily (MFS) profile" evidence="8">
    <location>
        <begin position="17"/>
        <end position="493"/>
    </location>
</feature>
<feature type="transmembrane region" description="Helical" evidence="7">
    <location>
        <begin position="86"/>
        <end position="108"/>
    </location>
</feature>
<feature type="transmembrane region" description="Helical" evidence="7">
    <location>
        <begin position="15"/>
        <end position="35"/>
    </location>
</feature>
<dbReference type="GO" id="GO:0022857">
    <property type="term" value="F:transmembrane transporter activity"/>
    <property type="evidence" value="ECO:0007669"/>
    <property type="project" value="InterPro"/>
</dbReference>
<evidence type="ECO:0000256" key="7">
    <source>
        <dbReference type="SAM" id="Phobius"/>
    </source>
</evidence>
<dbReference type="Pfam" id="PF07690">
    <property type="entry name" value="MFS_1"/>
    <property type="match status" value="1"/>
</dbReference>
<feature type="transmembrane region" description="Helical" evidence="7">
    <location>
        <begin position="230"/>
        <end position="248"/>
    </location>
</feature>
<keyword evidence="5" id="KW-0046">Antibiotic resistance</keyword>
<gene>
    <name evidence="9" type="ORF">AN218_27130</name>
</gene>
<dbReference type="InterPro" id="IPR011701">
    <property type="entry name" value="MFS"/>
</dbReference>
<dbReference type="PANTHER" id="PTHR42718:SF42">
    <property type="entry name" value="EXPORT PROTEIN"/>
    <property type="match status" value="1"/>
</dbReference>
<feature type="transmembrane region" description="Helical" evidence="7">
    <location>
        <begin position="142"/>
        <end position="160"/>
    </location>
</feature>
<dbReference type="CDD" id="cd17321">
    <property type="entry name" value="MFS_MMR_MDR_like"/>
    <property type="match status" value="1"/>
</dbReference>
<dbReference type="PROSITE" id="PS50850">
    <property type="entry name" value="MFS"/>
    <property type="match status" value="1"/>
</dbReference>
<dbReference type="PROSITE" id="PS00216">
    <property type="entry name" value="SUGAR_TRANSPORT_1"/>
    <property type="match status" value="1"/>
</dbReference>
<dbReference type="Gene3D" id="1.20.1720.10">
    <property type="entry name" value="Multidrug resistance protein D"/>
    <property type="match status" value="1"/>
</dbReference>
<dbReference type="RefSeq" id="WP_070019759.1">
    <property type="nucleotide sequence ID" value="NZ_LJGW01000431.1"/>
</dbReference>
<keyword evidence="3 7" id="KW-1133">Transmembrane helix</keyword>
<evidence type="ECO:0000313" key="10">
    <source>
        <dbReference type="Proteomes" id="UP000176005"/>
    </source>
</evidence>
<dbReference type="GO" id="GO:0046677">
    <property type="term" value="P:response to antibiotic"/>
    <property type="evidence" value="ECO:0007669"/>
    <property type="project" value="UniProtKB-KW"/>
</dbReference>
<keyword evidence="10" id="KW-1185">Reference proteome</keyword>
<feature type="transmembrane region" description="Helical" evidence="7">
    <location>
        <begin position="166"/>
        <end position="190"/>
    </location>
</feature>
<feature type="transmembrane region" description="Helical" evidence="7">
    <location>
        <begin position="298"/>
        <end position="323"/>
    </location>
</feature>
<comment type="caution">
    <text evidence="9">The sequence shown here is derived from an EMBL/GenBank/DDBJ whole genome shotgun (WGS) entry which is preliminary data.</text>
</comment>